<feature type="compositionally biased region" description="Basic residues" evidence="1">
    <location>
        <begin position="7"/>
        <end position="18"/>
    </location>
</feature>
<proteinExistence type="predicted"/>
<reference evidence="3" key="1">
    <citation type="submission" date="2016-05" db="EMBL/GenBank/DDBJ databases">
        <title>Draft genome of Corynebacterium afermentans subsp. afermentans LCDC 88199T.</title>
        <authorList>
            <person name="Bernier A.-M."/>
            <person name="Bernard K."/>
        </authorList>
    </citation>
    <scope>NUCLEOTIDE SEQUENCE [LARGE SCALE GENOMIC DNA]</scope>
    <source>
        <strain evidence="3">NML01-0328</strain>
    </source>
</reference>
<dbReference type="EMBL" id="LXSF01000001">
    <property type="protein sequence ID" value="OAM18216.1"/>
    <property type="molecule type" value="Genomic_DNA"/>
</dbReference>
<dbReference type="Proteomes" id="UP000078003">
    <property type="component" value="Unassembled WGS sequence"/>
</dbReference>
<accession>A0A1A9RIJ6</accession>
<protein>
    <submittedName>
        <fullName evidence="2">Uncharacterized protein</fullName>
    </submittedName>
</protein>
<dbReference type="AlphaFoldDB" id="A0A1A9RIJ6"/>
<evidence type="ECO:0000313" key="2">
    <source>
        <dbReference type="EMBL" id="OAM18216.1"/>
    </source>
</evidence>
<evidence type="ECO:0000256" key="1">
    <source>
        <dbReference type="SAM" id="MobiDB-lite"/>
    </source>
</evidence>
<sequence>MATAVRKLSRNNKSRSKRSGSSGGGASRAIGLLLALILVGGGVYAYMNPEIIEQAKAMVGLAEPADEGNMSGSGAAAQQAPAAPTITDPKAVEALNMAKVWVETRLAKGTRLNEINEAIDVPASQKEFWQSITLSQGAITAIPAGSTAERAVLLLPMQSQGQLIWACAGDIPQAIESICAQ</sequence>
<organism evidence="2 3">
    <name type="scientific">Eikenella corrodens</name>
    <dbReference type="NCBI Taxonomy" id="539"/>
    <lineage>
        <taxon>Bacteria</taxon>
        <taxon>Pseudomonadati</taxon>
        <taxon>Pseudomonadota</taxon>
        <taxon>Betaproteobacteria</taxon>
        <taxon>Neisseriales</taxon>
        <taxon>Neisseriaceae</taxon>
        <taxon>Eikenella</taxon>
    </lineage>
</organism>
<gene>
    <name evidence="2" type="ORF">A7P85_00595</name>
</gene>
<comment type="caution">
    <text evidence="2">The sequence shown here is derived from an EMBL/GenBank/DDBJ whole genome shotgun (WGS) entry which is preliminary data.</text>
</comment>
<name>A0A1A9RIJ6_EIKCO</name>
<evidence type="ECO:0000313" key="3">
    <source>
        <dbReference type="Proteomes" id="UP000078003"/>
    </source>
</evidence>
<feature type="region of interest" description="Disordered" evidence="1">
    <location>
        <begin position="1"/>
        <end position="25"/>
    </location>
</feature>